<name>A0ABZ0IG57_9GAMM</name>
<dbReference type="InterPro" id="IPR004919">
    <property type="entry name" value="GmrSD_N"/>
</dbReference>
<evidence type="ECO:0000313" key="4">
    <source>
        <dbReference type="Proteomes" id="UP001626549"/>
    </source>
</evidence>
<dbReference type="InterPro" id="IPR011089">
    <property type="entry name" value="GmrSD_C"/>
</dbReference>
<keyword evidence="3" id="KW-0255">Endonuclease</keyword>
<dbReference type="RefSeq" id="WP_407329372.1">
    <property type="nucleotide sequence ID" value="NZ_CP136865.1"/>
</dbReference>
<feature type="domain" description="GmrSD restriction endonucleases C-terminal" evidence="2">
    <location>
        <begin position="429"/>
        <end position="556"/>
    </location>
</feature>
<dbReference type="EMBL" id="CP136865">
    <property type="protein sequence ID" value="WOJ98155.1"/>
    <property type="molecule type" value="Genomic_DNA"/>
</dbReference>
<evidence type="ECO:0000313" key="3">
    <source>
        <dbReference type="EMBL" id="WOJ98155.1"/>
    </source>
</evidence>
<dbReference type="GO" id="GO:0004519">
    <property type="term" value="F:endonuclease activity"/>
    <property type="evidence" value="ECO:0007669"/>
    <property type="project" value="UniProtKB-KW"/>
</dbReference>
<organism evidence="3 4">
    <name type="scientific">Congregibacter brevis</name>
    <dbReference type="NCBI Taxonomy" id="3081201"/>
    <lineage>
        <taxon>Bacteria</taxon>
        <taxon>Pseudomonadati</taxon>
        <taxon>Pseudomonadota</taxon>
        <taxon>Gammaproteobacteria</taxon>
        <taxon>Cellvibrionales</taxon>
        <taxon>Halieaceae</taxon>
        <taxon>Congregibacter</taxon>
    </lineage>
</organism>
<sequence length="565" mass="65312">MKIESHDSDIESLLDTGYFYIPRFQRPYSWEEDNINDFWEDVVTNTSPDYFIGSMVVFKKDKQRFGVVDGQQRLTTITILLCVLRDKFLELGIEDLAKGIHQLVERKNRNNKLEYVLQTETSFPYFQEHIQKFDEEADADGNAAPEETYLLNAHAKFQSLVDGSMAAIDLDPSLSKSVKKTRKRKKLVLLRDAVFNLKIILVSLDEEDDAYIIFETLNTRGKDLALTDLVKNHFSKHLKAPGAVDHTNIKWTKILETIHNSSEDISTDNYIYHFWASRYESIPQKKLFGKFKKAVTKGKAKEYLNDLLTDAETYRSLYETSYAWKKPETEAARSLNAMQIFKLSQPIPATLALARAYKKKKIKYARFRDALVAIENFHFQFTAVTSSRSSGGISAMYSSFGQKLFASTTPQGAANEIDALKEKLRERVPSLEEFTVAFSEITYTNSNSKQKNLVRYILRKFSEYYDYKYSCDYEELTVEHFYPQSKIDAVWTDNVVGSLGNLFFLEEIHNGKIDTKSPPEKKKYLKKNECAVPKFIGKSRGWTPDLVKTHTELMAREAWQKVWKI</sequence>
<proteinExistence type="predicted"/>
<feature type="domain" description="GmrSD restriction endonucleases N-terminal" evidence="1">
    <location>
        <begin position="12"/>
        <end position="234"/>
    </location>
</feature>
<keyword evidence="3" id="KW-0378">Hydrolase</keyword>
<protein>
    <submittedName>
        <fullName evidence="3">DUF262 domain-containing HNH endonuclease family protein</fullName>
    </submittedName>
</protein>
<evidence type="ECO:0000259" key="2">
    <source>
        <dbReference type="Pfam" id="PF07510"/>
    </source>
</evidence>
<evidence type="ECO:0000259" key="1">
    <source>
        <dbReference type="Pfam" id="PF03235"/>
    </source>
</evidence>
<accession>A0ABZ0IG57</accession>
<dbReference type="PANTHER" id="PTHR35149">
    <property type="entry name" value="SLL5132 PROTEIN"/>
    <property type="match status" value="1"/>
</dbReference>
<reference evidence="3 4" key="1">
    <citation type="submission" date="2023-10" db="EMBL/GenBank/DDBJ databases">
        <title>Two novel species belonging to the OM43/NOR5 clade.</title>
        <authorList>
            <person name="Park M."/>
        </authorList>
    </citation>
    <scope>NUCLEOTIDE SEQUENCE [LARGE SCALE GENOMIC DNA]</scope>
    <source>
        <strain evidence="3 4">IMCC45268</strain>
    </source>
</reference>
<dbReference type="Pfam" id="PF07510">
    <property type="entry name" value="GmrSD_C"/>
    <property type="match status" value="1"/>
</dbReference>
<dbReference type="Pfam" id="PF03235">
    <property type="entry name" value="GmrSD_N"/>
    <property type="match status" value="1"/>
</dbReference>
<dbReference type="Proteomes" id="UP001626549">
    <property type="component" value="Chromosome"/>
</dbReference>
<keyword evidence="4" id="KW-1185">Reference proteome</keyword>
<gene>
    <name evidence="3" type="ORF">R0137_06180</name>
</gene>
<keyword evidence="3" id="KW-0540">Nuclease</keyword>
<dbReference type="PANTHER" id="PTHR35149:SF1">
    <property type="entry name" value="DUF5655 DOMAIN-CONTAINING PROTEIN"/>
    <property type="match status" value="1"/>
</dbReference>